<evidence type="ECO:0000256" key="4">
    <source>
        <dbReference type="ARBA" id="ARBA00022857"/>
    </source>
</evidence>
<dbReference type="EC" id="1.-.-.-" evidence="7"/>
<sequence length="192" mass="22115">MRQEKKKQVILDLIRNRRSVFPAQYNNKPIAKADIEKILEAANWAPTHKKTEPWRFRVLQGESQEKLGLFLSLKYLENDPNPKEFKAKKLIENPKRAGAIIAICMQRDPAQSIPEWEEVAATAMAVQNMWLCCTEMGIGCYWSSPGLVKHMNDFFEMNEGEACLGFFYLGYSDEEIPEGQRSPIADKVVWMD</sequence>
<dbReference type="CDD" id="cd02135">
    <property type="entry name" value="YdjA-like"/>
    <property type="match status" value="1"/>
</dbReference>
<feature type="binding site" description="in other chain" evidence="8">
    <location>
        <begin position="142"/>
        <end position="144"/>
    </location>
    <ligand>
        <name>FMN</name>
        <dbReference type="ChEBI" id="CHEBI:58210"/>
        <note>ligand shared between dimeric partners</note>
    </ligand>
</feature>
<gene>
    <name evidence="10" type="ordered locus">zobellia_2266</name>
</gene>
<dbReference type="KEGG" id="zga:ZOBELLIA_2266"/>
<evidence type="ECO:0000256" key="3">
    <source>
        <dbReference type="ARBA" id="ARBA00022643"/>
    </source>
</evidence>
<dbReference type="HOGENOM" id="CLU_070764_5_1_10"/>
<dbReference type="PANTHER" id="PTHR43821:SF1">
    <property type="entry name" value="NAD(P)H NITROREDUCTASE YDJA-RELATED"/>
    <property type="match status" value="1"/>
</dbReference>
<keyword evidence="3 7" id="KW-0288">FMN</keyword>
<comment type="cofactor">
    <cofactor evidence="8">
        <name>FMN</name>
        <dbReference type="ChEBI" id="CHEBI:58210"/>
    </cofactor>
    <text evidence="8">Binds 1 FMN per subunit.</text>
</comment>
<evidence type="ECO:0000256" key="7">
    <source>
        <dbReference type="PIRNR" id="PIRNR000232"/>
    </source>
</evidence>
<dbReference type="PATRIC" id="fig|63186.3.peg.2231"/>
<dbReference type="EMBL" id="FP476056">
    <property type="protein sequence ID" value="CAZ96422.1"/>
    <property type="molecule type" value="Genomic_DNA"/>
</dbReference>
<dbReference type="SUPFAM" id="SSF55469">
    <property type="entry name" value="FMN-dependent nitroreductase-like"/>
    <property type="match status" value="1"/>
</dbReference>
<feature type="binding site" evidence="8">
    <location>
        <position position="48"/>
    </location>
    <ligand>
        <name>FMN</name>
        <dbReference type="ChEBI" id="CHEBI:58210"/>
        <note>ligand shared between dimeric partners</note>
    </ligand>
</feature>
<keyword evidence="4 7" id="KW-0521">NADP</keyword>
<dbReference type="AlphaFoldDB" id="G0L5Q6"/>
<protein>
    <recommendedName>
        <fullName evidence="7">Putative NAD(P)H nitroreductase</fullName>
        <ecNumber evidence="7">1.-.-.-</ecNumber>
    </recommendedName>
</protein>
<evidence type="ECO:0000256" key="1">
    <source>
        <dbReference type="ARBA" id="ARBA00007118"/>
    </source>
</evidence>
<reference evidence="10 11" key="2">
    <citation type="journal article" date="2012" name="Environ. Microbiol.">
        <title>Characterization of the first alginolytic operons in a marine bacterium: from their emergence in marine Flavobacteriia to their independent transfers to marine Proteobacteria and human gut Bacteroides.</title>
        <authorList>
            <person name="Thomas F."/>
            <person name="Barbeyron T."/>
            <person name="Tonon T."/>
            <person name="Genicot S."/>
            <person name="Czjzek M."/>
            <person name="Michel G."/>
        </authorList>
    </citation>
    <scope>NUCLEOTIDE SEQUENCE [LARGE SCALE GENOMIC DNA]</scope>
    <source>
        <strain evidence="11">DSM 12802 / CCUG 47099 / CIP 106680 / NCIMB 13871 / Dsij</strain>
    </source>
</reference>
<evidence type="ECO:0000313" key="10">
    <source>
        <dbReference type="EMBL" id="CAZ96422.1"/>
    </source>
</evidence>
<dbReference type="Gene3D" id="3.40.109.10">
    <property type="entry name" value="NADH Oxidase"/>
    <property type="match status" value="1"/>
</dbReference>
<keyword evidence="11" id="KW-1185">Reference proteome</keyword>
<evidence type="ECO:0000256" key="6">
    <source>
        <dbReference type="ARBA" id="ARBA00023027"/>
    </source>
</evidence>
<evidence type="ECO:0000259" key="9">
    <source>
        <dbReference type="Pfam" id="PF00881"/>
    </source>
</evidence>
<feature type="domain" description="Nitroreductase" evidence="9">
    <location>
        <begin position="14"/>
        <end position="171"/>
    </location>
</feature>
<dbReference type="GO" id="GO:0016491">
    <property type="term" value="F:oxidoreductase activity"/>
    <property type="evidence" value="ECO:0007669"/>
    <property type="project" value="UniProtKB-UniRule"/>
</dbReference>
<keyword evidence="2 7" id="KW-0285">Flavoprotein</keyword>
<evidence type="ECO:0000256" key="8">
    <source>
        <dbReference type="PIRSR" id="PIRSR000232-1"/>
    </source>
</evidence>
<keyword evidence="5 7" id="KW-0560">Oxidoreductase</keyword>
<dbReference type="InterPro" id="IPR052530">
    <property type="entry name" value="NAD(P)H_nitroreductase"/>
</dbReference>
<dbReference type="PIRSF" id="PIRSF000232">
    <property type="entry name" value="YdjA"/>
    <property type="match status" value="1"/>
</dbReference>
<comment type="similarity">
    <text evidence="1 7">Belongs to the nitroreductase family.</text>
</comment>
<keyword evidence="6 7" id="KW-0520">NAD</keyword>
<evidence type="ECO:0000313" key="11">
    <source>
        <dbReference type="Proteomes" id="UP000008898"/>
    </source>
</evidence>
<dbReference type="InterPro" id="IPR029479">
    <property type="entry name" value="Nitroreductase"/>
</dbReference>
<evidence type="ECO:0000256" key="2">
    <source>
        <dbReference type="ARBA" id="ARBA00022630"/>
    </source>
</evidence>
<evidence type="ECO:0000256" key="5">
    <source>
        <dbReference type="ARBA" id="ARBA00023002"/>
    </source>
</evidence>
<dbReference type="Proteomes" id="UP000008898">
    <property type="component" value="Chromosome"/>
</dbReference>
<dbReference type="InterPro" id="IPR000415">
    <property type="entry name" value="Nitroreductase-like"/>
</dbReference>
<accession>G0L5Q6</accession>
<dbReference type="InterPro" id="IPR026021">
    <property type="entry name" value="YdjA-like"/>
</dbReference>
<reference evidence="11" key="1">
    <citation type="submission" date="2009-07" db="EMBL/GenBank/DDBJ databases">
        <title>Complete genome sequence of Zobellia galactanivorans Dsij.</title>
        <authorList>
            <consortium name="Genoscope - CEA"/>
        </authorList>
    </citation>
    <scope>NUCLEOTIDE SEQUENCE [LARGE SCALE GENOMIC DNA]</scope>
    <source>
        <strain evidence="11">DSM 12802 / CCUG 47099 / CIP 106680 / NCIMB 13871 / Dsij</strain>
    </source>
</reference>
<dbReference type="PANTHER" id="PTHR43821">
    <property type="entry name" value="NAD(P)H NITROREDUCTASE YDJA-RELATED"/>
    <property type="match status" value="1"/>
</dbReference>
<organism evidence="10 11">
    <name type="scientific">Zobellia galactanivorans (strain DSM 12802 / CCUG 47099 / CIP 106680 / NCIMB 13871 / Dsij)</name>
    <dbReference type="NCBI Taxonomy" id="63186"/>
    <lineage>
        <taxon>Bacteria</taxon>
        <taxon>Pseudomonadati</taxon>
        <taxon>Bacteroidota</taxon>
        <taxon>Flavobacteriia</taxon>
        <taxon>Flavobacteriales</taxon>
        <taxon>Flavobacteriaceae</taxon>
        <taxon>Zobellia</taxon>
    </lineage>
</organism>
<feature type="binding site" description="in other chain" evidence="8">
    <location>
        <begin position="17"/>
        <end position="19"/>
    </location>
    <ligand>
        <name>FMN</name>
        <dbReference type="ChEBI" id="CHEBI:58210"/>
        <note>ligand shared between dimeric partners</note>
    </ligand>
</feature>
<dbReference type="Pfam" id="PF00881">
    <property type="entry name" value="Nitroreductase"/>
    <property type="match status" value="1"/>
</dbReference>
<proteinExistence type="inferred from homology"/>
<name>G0L5Q6_ZOBGA</name>